<organism evidence="3 4">
    <name type="scientific">Permianibacter aggregans</name>
    <dbReference type="NCBI Taxonomy" id="1510150"/>
    <lineage>
        <taxon>Bacteria</taxon>
        <taxon>Pseudomonadati</taxon>
        <taxon>Pseudomonadota</taxon>
        <taxon>Gammaproteobacteria</taxon>
        <taxon>Pseudomonadales</taxon>
        <taxon>Pseudomonadaceae</taxon>
        <taxon>Permianibacter</taxon>
    </lineage>
</organism>
<reference evidence="3 4" key="1">
    <citation type="submission" date="2019-03" db="EMBL/GenBank/DDBJ databases">
        <title>Genomic Encyclopedia of Type Strains, Phase IV (KMG-IV): sequencing the most valuable type-strain genomes for metagenomic binning, comparative biology and taxonomic classification.</title>
        <authorList>
            <person name="Goeker M."/>
        </authorList>
    </citation>
    <scope>NUCLEOTIDE SEQUENCE [LARGE SCALE GENOMIC DNA]</scope>
    <source>
        <strain evidence="3 4">DSM 103792</strain>
    </source>
</reference>
<keyword evidence="1" id="KW-0175">Coiled coil</keyword>
<dbReference type="AlphaFoldDB" id="A0A4V3D7Y8"/>
<dbReference type="PANTHER" id="PTHR38043">
    <property type="entry name" value="PROTEIN HEMX"/>
    <property type="match status" value="1"/>
</dbReference>
<proteinExistence type="predicted"/>
<keyword evidence="2" id="KW-0472">Membrane</keyword>
<dbReference type="InterPro" id="IPR007470">
    <property type="entry name" value="HemX"/>
</dbReference>
<keyword evidence="4" id="KW-1185">Reference proteome</keyword>
<sequence length="338" mass="37767">MTRDANDDMLPPDYALRQPEAPAKAQGNVARSVLFWVATVALLALFALALWRQQQHSRQAEQRIEELSGRIETLQQDLQQRKSAAQAEQQVFEQTMQQYQETLESIRAEVSGGAQAFAEAQRVHAASYLVHHASLHIRLGRDIDGAKAALNSALSELQLATSERANRLRAAITADLQTLAQVQIVSPLMLARELNELQVRVNQLEPLRSTLGNGDKGLNLIEAQDGWLGYLKQSWDQYAGDWFVVRRYDEVVNTPPDALENRRIKLAISLAISEAQLASVHADPLLYTEALKRARGYLLAFYSNTDQGEALQQAIDQLLNKTIALSDFELASAQETKW</sequence>
<evidence type="ECO:0000313" key="4">
    <source>
        <dbReference type="Proteomes" id="UP000295375"/>
    </source>
</evidence>
<dbReference type="Proteomes" id="UP000295375">
    <property type="component" value="Unassembled WGS sequence"/>
</dbReference>
<evidence type="ECO:0000256" key="2">
    <source>
        <dbReference type="SAM" id="Phobius"/>
    </source>
</evidence>
<dbReference type="RefSeq" id="WP_133589173.1">
    <property type="nucleotide sequence ID" value="NZ_CP037953.1"/>
</dbReference>
<protein>
    <submittedName>
        <fullName evidence="3">Uncharacterized protein HemX</fullName>
    </submittedName>
</protein>
<keyword evidence="2" id="KW-0812">Transmembrane</keyword>
<keyword evidence="2" id="KW-1133">Transmembrane helix</keyword>
<name>A0A4V3D7Y8_9GAMM</name>
<dbReference type="Pfam" id="PF04375">
    <property type="entry name" value="HemX"/>
    <property type="match status" value="1"/>
</dbReference>
<feature type="transmembrane region" description="Helical" evidence="2">
    <location>
        <begin position="33"/>
        <end position="51"/>
    </location>
</feature>
<dbReference type="PANTHER" id="PTHR38043:SF1">
    <property type="entry name" value="PROTEIN HEMX"/>
    <property type="match status" value="1"/>
</dbReference>
<comment type="caution">
    <text evidence="3">The sequence shown here is derived from an EMBL/GenBank/DDBJ whole genome shotgun (WGS) entry which is preliminary data.</text>
</comment>
<accession>A0A4V3D7Y8</accession>
<evidence type="ECO:0000256" key="1">
    <source>
        <dbReference type="SAM" id="Coils"/>
    </source>
</evidence>
<feature type="coiled-coil region" evidence="1">
    <location>
        <begin position="57"/>
        <end position="109"/>
    </location>
</feature>
<gene>
    <name evidence="3" type="ORF">EV696_104223</name>
</gene>
<evidence type="ECO:0000313" key="3">
    <source>
        <dbReference type="EMBL" id="TDQ49517.1"/>
    </source>
</evidence>
<dbReference type="EMBL" id="SNYM01000004">
    <property type="protein sequence ID" value="TDQ49517.1"/>
    <property type="molecule type" value="Genomic_DNA"/>
</dbReference>